<reference evidence="1 2" key="1">
    <citation type="submission" date="2017-05" db="EMBL/GenBank/DDBJ databases">
        <authorList>
            <person name="Varghese N."/>
            <person name="Submissions S."/>
        </authorList>
    </citation>
    <scope>NUCLEOTIDE SEQUENCE [LARGE SCALE GENOMIC DNA]</scope>
    <source>
        <strain evidence="1 2">DSM 28009</strain>
    </source>
</reference>
<dbReference type="EMBL" id="FXTE01000016">
    <property type="protein sequence ID" value="SMO90991.1"/>
    <property type="molecule type" value="Genomic_DNA"/>
</dbReference>
<dbReference type="PROSITE" id="PS51257">
    <property type="entry name" value="PROKAR_LIPOPROTEIN"/>
    <property type="match status" value="1"/>
</dbReference>
<evidence type="ECO:0000313" key="2">
    <source>
        <dbReference type="Proteomes" id="UP000319555"/>
    </source>
</evidence>
<dbReference type="RefSeq" id="WP_142639798.1">
    <property type="nucleotide sequence ID" value="NZ_CANLVA010000015.1"/>
</dbReference>
<dbReference type="Proteomes" id="UP000319555">
    <property type="component" value="Unassembled WGS sequence"/>
</dbReference>
<dbReference type="AlphaFoldDB" id="A0A521F5T5"/>
<gene>
    <name evidence="1" type="ORF">SAMN06265380_11692</name>
</gene>
<sequence>MNKTTFLILSCLVLCACTTLETTQVSSRKKLTILGDVALDADWHCGAGFSDPSFKRISLPGVFEVDFIRNRYQGALKPDGKALAVFDSEENCSLLIEANEKFVLANGGFPLKEHIGKSMYAEIAAATEEFYRKCENAEINSRVDASKVEYPSYNGPGSVVLEPKSICEMELEAASLRFGVVVDDKPTGLYIVDGNAFLWLPYTECFEHSIDTNLIKWCE</sequence>
<accession>A0A521F5T5</accession>
<name>A0A521F5T5_9RHOB</name>
<evidence type="ECO:0000313" key="1">
    <source>
        <dbReference type="EMBL" id="SMO90991.1"/>
    </source>
</evidence>
<protein>
    <submittedName>
        <fullName evidence="1">Uncharacterized protein</fullName>
    </submittedName>
</protein>
<organism evidence="1 2">
    <name type="scientific">Ruegeria faecimaris</name>
    <dbReference type="NCBI Taxonomy" id="686389"/>
    <lineage>
        <taxon>Bacteria</taxon>
        <taxon>Pseudomonadati</taxon>
        <taxon>Pseudomonadota</taxon>
        <taxon>Alphaproteobacteria</taxon>
        <taxon>Rhodobacterales</taxon>
        <taxon>Roseobacteraceae</taxon>
        <taxon>Ruegeria</taxon>
    </lineage>
</organism>
<keyword evidence="2" id="KW-1185">Reference proteome</keyword>
<proteinExistence type="predicted"/>